<dbReference type="EMBL" id="SMCX01000035">
    <property type="protein sequence ID" value="TCW19924.1"/>
    <property type="molecule type" value="Genomic_DNA"/>
</dbReference>
<protein>
    <submittedName>
        <fullName evidence="2">Uncharacterized protein</fullName>
    </submittedName>
</protein>
<dbReference type="AlphaFoldDB" id="A0A4R3ZQK2"/>
<gene>
    <name evidence="2" type="ORF">EDD19_1353</name>
</gene>
<organism evidence="2 3">
    <name type="scientific">Dietzia cinnamea</name>
    <dbReference type="NCBI Taxonomy" id="321318"/>
    <lineage>
        <taxon>Bacteria</taxon>
        <taxon>Bacillati</taxon>
        <taxon>Actinomycetota</taxon>
        <taxon>Actinomycetes</taxon>
        <taxon>Mycobacteriales</taxon>
        <taxon>Dietziaceae</taxon>
        <taxon>Dietzia</taxon>
    </lineage>
</organism>
<keyword evidence="1" id="KW-1133">Transmembrane helix</keyword>
<feature type="transmembrane region" description="Helical" evidence="1">
    <location>
        <begin position="54"/>
        <end position="78"/>
    </location>
</feature>
<evidence type="ECO:0000256" key="1">
    <source>
        <dbReference type="SAM" id="Phobius"/>
    </source>
</evidence>
<keyword evidence="1" id="KW-0472">Membrane</keyword>
<reference evidence="2 3" key="1">
    <citation type="submission" date="2019-03" db="EMBL/GenBank/DDBJ databases">
        <title>Root nodule microbial communities of legume samples collected from USA, Mexico and Botswana.</title>
        <authorList>
            <person name="Hirsch A."/>
        </authorList>
    </citation>
    <scope>NUCLEOTIDE SEQUENCE [LARGE SCALE GENOMIC DNA]</scope>
    <source>
        <strain evidence="2 3">55</strain>
    </source>
</reference>
<evidence type="ECO:0000313" key="3">
    <source>
        <dbReference type="Proteomes" id="UP000295805"/>
    </source>
</evidence>
<feature type="transmembrane region" description="Helical" evidence="1">
    <location>
        <begin position="25"/>
        <end position="42"/>
    </location>
</feature>
<name>A0A4R3ZQK2_9ACTN</name>
<keyword evidence="1" id="KW-0812">Transmembrane</keyword>
<proteinExistence type="predicted"/>
<dbReference type="Proteomes" id="UP000295805">
    <property type="component" value="Unassembled WGS sequence"/>
</dbReference>
<feature type="transmembrane region" description="Helical" evidence="1">
    <location>
        <begin position="140"/>
        <end position="163"/>
    </location>
</feature>
<sequence>MLQGEDGCLAPHEFTRSHWVAMREFVLVGLTAIIAGGLVAAVTGPTEFADGSWVAAYLVLVVGVAQVGLGAGQALLAADVLSGRLRMVQLLAYNLANSAVLVGTLAESVVVVVGGGVLMLASLALFLAPARHVHALTWYLVLYRMAIVILAVSVPVGIVLSVVRHG</sequence>
<evidence type="ECO:0000313" key="2">
    <source>
        <dbReference type="EMBL" id="TCW19924.1"/>
    </source>
</evidence>
<feature type="transmembrane region" description="Helical" evidence="1">
    <location>
        <begin position="99"/>
        <end position="128"/>
    </location>
</feature>
<comment type="caution">
    <text evidence="2">The sequence shown here is derived from an EMBL/GenBank/DDBJ whole genome shotgun (WGS) entry which is preliminary data.</text>
</comment>
<accession>A0A4R3ZQK2</accession>